<dbReference type="SUPFAM" id="SSF52343">
    <property type="entry name" value="Ferredoxin reductase-like, C-terminal NADP-linked domain"/>
    <property type="match status" value="1"/>
</dbReference>
<gene>
    <name evidence="12" type="ORF">PEGY_LOCUS9383</name>
</gene>
<dbReference type="InterPro" id="IPR023173">
    <property type="entry name" value="NADPH_Cyt_P450_Rdtase_alpha"/>
</dbReference>
<comment type="catalytic activity">
    <reaction evidence="9">
        <text>2 oxidized [cytochrome P450] + NADPH = 2 reduced [cytochrome P450] + NADP(+) + H(+)</text>
        <dbReference type="Rhea" id="RHEA:24040"/>
        <dbReference type="Rhea" id="RHEA-COMP:14627"/>
        <dbReference type="Rhea" id="RHEA-COMP:14628"/>
        <dbReference type="ChEBI" id="CHEBI:15378"/>
        <dbReference type="ChEBI" id="CHEBI:55376"/>
        <dbReference type="ChEBI" id="CHEBI:57783"/>
        <dbReference type="ChEBI" id="CHEBI:58349"/>
        <dbReference type="ChEBI" id="CHEBI:60344"/>
        <dbReference type="EC" id="1.6.2.4"/>
    </reaction>
</comment>
<dbReference type="InterPro" id="IPR017938">
    <property type="entry name" value="Riboflavin_synthase-like_b-brl"/>
</dbReference>
<dbReference type="GO" id="GO:0010181">
    <property type="term" value="F:FMN binding"/>
    <property type="evidence" value="ECO:0007669"/>
    <property type="project" value="InterPro"/>
</dbReference>
<dbReference type="InterPro" id="IPR008254">
    <property type="entry name" value="Flavodoxin/NO_synth"/>
</dbReference>
<dbReference type="PANTHER" id="PTHR19384:SF127">
    <property type="entry name" value="BIFUNCTIONAL CYTOCHROME P450_NADPH--P450 REDUCTASE"/>
    <property type="match status" value="1"/>
</dbReference>
<dbReference type="GO" id="GO:0016705">
    <property type="term" value="F:oxidoreductase activity, acting on paired donors, with incorporation or reduction of molecular oxygen"/>
    <property type="evidence" value="ECO:0007669"/>
    <property type="project" value="InterPro"/>
</dbReference>
<dbReference type="InterPro" id="IPR036396">
    <property type="entry name" value="Cyt_P450_sf"/>
</dbReference>
<name>A0A9W4KJG8_9EURO</name>
<evidence type="ECO:0000256" key="8">
    <source>
        <dbReference type="ARBA" id="ARBA00023002"/>
    </source>
</evidence>
<dbReference type="Pfam" id="PF00175">
    <property type="entry name" value="NAD_binding_1"/>
    <property type="match status" value="1"/>
</dbReference>
<dbReference type="SUPFAM" id="SSF52218">
    <property type="entry name" value="Flavoproteins"/>
    <property type="match status" value="1"/>
</dbReference>
<dbReference type="EMBL" id="CAJVRC010000895">
    <property type="protein sequence ID" value="CAG8908608.1"/>
    <property type="molecule type" value="Genomic_DNA"/>
</dbReference>
<dbReference type="AlphaFoldDB" id="A0A9W4KJG8"/>
<dbReference type="InterPro" id="IPR001433">
    <property type="entry name" value="OxRdtase_FAD/NAD-bd"/>
</dbReference>
<dbReference type="PANTHER" id="PTHR19384">
    <property type="entry name" value="NITRIC OXIDE SYNTHASE-RELATED"/>
    <property type="match status" value="1"/>
</dbReference>
<dbReference type="Gene3D" id="3.40.50.360">
    <property type="match status" value="1"/>
</dbReference>
<evidence type="ECO:0000259" key="11">
    <source>
        <dbReference type="PROSITE" id="PS51384"/>
    </source>
</evidence>
<reference evidence="12" key="1">
    <citation type="submission" date="2021-07" db="EMBL/GenBank/DDBJ databases">
        <authorList>
            <person name="Branca A.L. A."/>
        </authorList>
    </citation>
    <scope>NUCLEOTIDE SEQUENCE</scope>
</reference>
<dbReference type="PRINTS" id="PR00369">
    <property type="entry name" value="FLAVODOXIN"/>
</dbReference>
<evidence type="ECO:0000313" key="13">
    <source>
        <dbReference type="Proteomes" id="UP001154252"/>
    </source>
</evidence>
<dbReference type="GO" id="GO:0004497">
    <property type="term" value="F:monooxygenase activity"/>
    <property type="evidence" value="ECO:0007669"/>
    <property type="project" value="InterPro"/>
</dbReference>
<dbReference type="InterPro" id="IPR003097">
    <property type="entry name" value="CysJ-like_FAD-binding"/>
</dbReference>
<accession>A0A9W4KJG8</accession>
<keyword evidence="5" id="KW-0288">FMN</keyword>
<dbReference type="InterPro" id="IPR029039">
    <property type="entry name" value="Flavoprotein-like_sf"/>
</dbReference>
<dbReference type="Pfam" id="PF00258">
    <property type="entry name" value="Flavodoxin_1"/>
    <property type="match status" value="1"/>
</dbReference>
<evidence type="ECO:0000259" key="10">
    <source>
        <dbReference type="PROSITE" id="PS50902"/>
    </source>
</evidence>
<evidence type="ECO:0000256" key="4">
    <source>
        <dbReference type="ARBA" id="ARBA00022630"/>
    </source>
</evidence>
<dbReference type="Pfam" id="PF00667">
    <property type="entry name" value="FAD_binding_1"/>
    <property type="match status" value="1"/>
</dbReference>
<evidence type="ECO:0000256" key="6">
    <source>
        <dbReference type="ARBA" id="ARBA00022827"/>
    </source>
</evidence>
<keyword evidence="4" id="KW-0285">Flavoprotein</keyword>
<dbReference type="Gene3D" id="2.40.30.10">
    <property type="entry name" value="Translation factors"/>
    <property type="match status" value="1"/>
</dbReference>
<evidence type="ECO:0000256" key="7">
    <source>
        <dbReference type="ARBA" id="ARBA00022857"/>
    </source>
</evidence>
<comment type="cofactor">
    <cofactor evidence="2">
        <name>heme</name>
        <dbReference type="ChEBI" id="CHEBI:30413"/>
    </cofactor>
</comment>
<keyword evidence="8" id="KW-0560">Oxidoreductase</keyword>
<dbReference type="PRINTS" id="PR00371">
    <property type="entry name" value="FPNCR"/>
</dbReference>
<dbReference type="GO" id="GO:0050660">
    <property type="term" value="F:flavin adenine dinucleotide binding"/>
    <property type="evidence" value="ECO:0007669"/>
    <property type="project" value="TreeGrafter"/>
</dbReference>
<comment type="cofactor">
    <cofactor evidence="1">
        <name>FMN</name>
        <dbReference type="ChEBI" id="CHEBI:58210"/>
    </cofactor>
</comment>
<evidence type="ECO:0000256" key="2">
    <source>
        <dbReference type="ARBA" id="ARBA00001971"/>
    </source>
</evidence>
<dbReference type="GO" id="GO:0005506">
    <property type="term" value="F:iron ion binding"/>
    <property type="evidence" value="ECO:0007669"/>
    <property type="project" value="InterPro"/>
</dbReference>
<dbReference type="Gene3D" id="1.20.990.10">
    <property type="entry name" value="NADPH-cytochrome p450 Reductase, Chain A, domain 3"/>
    <property type="match status" value="1"/>
</dbReference>
<dbReference type="InterPro" id="IPR001709">
    <property type="entry name" value="Flavoprot_Pyr_Nucl_cyt_Rdtase"/>
</dbReference>
<evidence type="ECO:0000256" key="3">
    <source>
        <dbReference type="ARBA" id="ARBA00001974"/>
    </source>
</evidence>
<feature type="domain" description="Flavodoxin-like" evidence="10">
    <location>
        <begin position="95"/>
        <end position="235"/>
    </location>
</feature>
<dbReference type="InterPro" id="IPR001094">
    <property type="entry name" value="Flavdoxin-like"/>
</dbReference>
<comment type="cofactor">
    <cofactor evidence="3">
        <name>FAD</name>
        <dbReference type="ChEBI" id="CHEBI:57692"/>
    </cofactor>
</comment>
<dbReference type="InterPro" id="IPR039261">
    <property type="entry name" value="FNR_nucleotide-bd"/>
</dbReference>
<comment type="caution">
    <text evidence="12">The sequence shown here is derived from an EMBL/GenBank/DDBJ whole genome shotgun (WGS) entry which is preliminary data.</text>
</comment>
<proteinExistence type="predicted"/>
<dbReference type="GO" id="GO:0020037">
    <property type="term" value="F:heme binding"/>
    <property type="evidence" value="ECO:0007669"/>
    <property type="project" value="InterPro"/>
</dbReference>
<dbReference type="SUPFAM" id="SSF48264">
    <property type="entry name" value="Cytochrome P450"/>
    <property type="match status" value="1"/>
</dbReference>
<evidence type="ECO:0000313" key="12">
    <source>
        <dbReference type="EMBL" id="CAG8908608.1"/>
    </source>
</evidence>
<sequence>MRACIGRGFAEQEMLINTALVFQKFQLEFADPSYELAVVSTLTIKPKTFKTKVRRRHGKGLLTGVPGGSNAGDIEERMEKAGAKSIAAKNSRSAITIVFGGNTGTCEGFALEFERQASELGYLPTIMHMDAATENLPTDQPVIIVTASYEGQPPDNSKKFVAWLELIQQENKLDGVKYTVFGVGNSDWARTYQRIPKLVDERMAQLGALCILEAGFADVKTNILGPWEEWSETLLQKLASSDDRALDERPLISVSIVPRKRSQTSGGQELAVCRVRHMDICLLEGQSYQAGDYLVVQPRNPQSGVRRVLKYFGICEDDIMHVQGPKKKFMPTEPMPVMQFLESTVELNTPITKRQLVILAASANGDSKVQLQSLTVEHAYNDLLQKRYSIIDVLEDHPTDLDFGTYIDMLQPLTPRQYSISSSPLHPRNGFSGSNVASITFDVHESPSISGHGMFYGVASTYMASRSAGDYIDCYVHPTNINFRLPTSPDVPILMAAGTGIAPMRAFLQERASIAETGVKKLAPAILFYGCRDPNNDFLYHDELRSWEDMEIVTVKSAFSRPLDVPLHDMSKMSFGKIGKKLRASSALGVKYSCVVVRHGWGKV</sequence>
<keyword evidence="13" id="KW-1185">Reference proteome</keyword>
<feature type="domain" description="FAD-binding FR-type" evidence="11">
    <location>
        <begin position="249"/>
        <end position="486"/>
    </location>
</feature>
<evidence type="ECO:0000256" key="1">
    <source>
        <dbReference type="ARBA" id="ARBA00001917"/>
    </source>
</evidence>
<dbReference type="PROSITE" id="PS51384">
    <property type="entry name" value="FAD_FR"/>
    <property type="match status" value="1"/>
</dbReference>
<dbReference type="Proteomes" id="UP001154252">
    <property type="component" value="Unassembled WGS sequence"/>
</dbReference>
<dbReference type="Gene3D" id="3.40.50.80">
    <property type="entry name" value="Nucleotide-binding domain of ferredoxin-NADP reductase (FNR) module"/>
    <property type="match status" value="1"/>
</dbReference>
<protein>
    <submittedName>
        <fullName evidence="12">Uncharacterized protein</fullName>
    </submittedName>
</protein>
<evidence type="ECO:0000256" key="9">
    <source>
        <dbReference type="ARBA" id="ARBA00049342"/>
    </source>
</evidence>
<organism evidence="12 13">
    <name type="scientific">Penicillium egyptiacum</name>
    <dbReference type="NCBI Taxonomy" id="1303716"/>
    <lineage>
        <taxon>Eukaryota</taxon>
        <taxon>Fungi</taxon>
        <taxon>Dikarya</taxon>
        <taxon>Ascomycota</taxon>
        <taxon>Pezizomycotina</taxon>
        <taxon>Eurotiomycetes</taxon>
        <taxon>Eurotiomycetidae</taxon>
        <taxon>Eurotiales</taxon>
        <taxon>Aspergillaceae</taxon>
        <taxon>Penicillium</taxon>
    </lineage>
</organism>
<dbReference type="SUPFAM" id="SSF63380">
    <property type="entry name" value="Riboflavin synthase domain-like"/>
    <property type="match status" value="1"/>
</dbReference>
<evidence type="ECO:0000256" key="5">
    <source>
        <dbReference type="ARBA" id="ARBA00022643"/>
    </source>
</evidence>
<dbReference type="InterPro" id="IPR017927">
    <property type="entry name" value="FAD-bd_FR_type"/>
</dbReference>
<dbReference type="GO" id="GO:0005829">
    <property type="term" value="C:cytosol"/>
    <property type="evidence" value="ECO:0007669"/>
    <property type="project" value="TreeGrafter"/>
</dbReference>
<dbReference type="GO" id="GO:0003958">
    <property type="term" value="F:NADPH-hemoprotein reductase activity"/>
    <property type="evidence" value="ECO:0007669"/>
    <property type="project" value="UniProtKB-EC"/>
</dbReference>
<dbReference type="OrthoDB" id="4280932at2759"/>
<keyword evidence="7" id="KW-0521">NADP</keyword>
<dbReference type="Gene3D" id="1.10.630.10">
    <property type="entry name" value="Cytochrome P450"/>
    <property type="match status" value="1"/>
</dbReference>
<dbReference type="PROSITE" id="PS50902">
    <property type="entry name" value="FLAVODOXIN_LIKE"/>
    <property type="match status" value="1"/>
</dbReference>
<keyword evidence="6" id="KW-0274">FAD</keyword>